<evidence type="ECO:0000313" key="3">
    <source>
        <dbReference type="EnsemblMetazoa" id="GAUT013021-PA"/>
    </source>
</evidence>
<keyword evidence="2" id="KW-1133">Transmembrane helix</keyword>
<keyword evidence="4" id="KW-1185">Reference proteome</keyword>
<evidence type="ECO:0000256" key="1">
    <source>
        <dbReference type="SAM" id="Coils"/>
    </source>
</evidence>
<protein>
    <submittedName>
        <fullName evidence="3">Uncharacterized protein</fullName>
    </submittedName>
</protein>
<dbReference type="VEuPathDB" id="VectorBase:GAUT013021"/>
<accession>A0A1A9URH6</accession>
<feature type="transmembrane region" description="Helical" evidence="2">
    <location>
        <begin position="20"/>
        <end position="38"/>
    </location>
</feature>
<sequence>MTNILDIVPELQIYKIKTSFFVPFGAFAFLLAIADVIIPNNADLILLNSRPGKSNNYYEYDLICRSLHIGEHGEHGETLECFYYPTVTCFFSDQSSNCPDCRFVFVSMEKVFLNFEENYISSGRANELRGKMQSYEIELEELRDQLSESKKNFLFMQEQCTASNEKVHKLAKELNHIKMATQTGELHDFQKECRKMSTCVQSSFSIMQNNYRDMQREMERLRDLTAQCYVAIKLNEDSQECDEMSSSLCVKEEFHDYVVIVKRYPLDRLIYPLIDNIYAMASIMNVKITVNDIHEVLKIDCNSGTAPETVCLQVQFKRIKARNKFLNNQNKLQKCETYGSVGIYEYEESDVKKSLYHYAKAQLKSYGFASVFARKGQIMAIYDRKAASKPIRIHSKKQVDRLVKQYK</sequence>
<proteinExistence type="predicted"/>
<name>A0A1A9URH6_GLOAU</name>
<evidence type="ECO:0000256" key="2">
    <source>
        <dbReference type="SAM" id="Phobius"/>
    </source>
</evidence>
<dbReference type="AlphaFoldDB" id="A0A1A9URH6"/>
<keyword evidence="2" id="KW-0812">Transmembrane</keyword>
<feature type="coiled-coil region" evidence="1">
    <location>
        <begin position="125"/>
        <end position="159"/>
    </location>
</feature>
<evidence type="ECO:0000313" key="4">
    <source>
        <dbReference type="Proteomes" id="UP000078200"/>
    </source>
</evidence>
<reference evidence="3" key="1">
    <citation type="submission" date="2020-05" db="UniProtKB">
        <authorList>
            <consortium name="EnsemblMetazoa"/>
        </authorList>
    </citation>
    <scope>IDENTIFICATION</scope>
    <source>
        <strain evidence="3">TTRI</strain>
    </source>
</reference>
<organism evidence="3 4">
    <name type="scientific">Glossina austeni</name>
    <name type="common">Savannah tsetse fly</name>
    <dbReference type="NCBI Taxonomy" id="7395"/>
    <lineage>
        <taxon>Eukaryota</taxon>
        <taxon>Metazoa</taxon>
        <taxon>Ecdysozoa</taxon>
        <taxon>Arthropoda</taxon>
        <taxon>Hexapoda</taxon>
        <taxon>Insecta</taxon>
        <taxon>Pterygota</taxon>
        <taxon>Neoptera</taxon>
        <taxon>Endopterygota</taxon>
        <taxon>Diptera</taxon>
        <taxon>Brachycera</taxon>
        <taxon>Muscomorpha</taxon>
        <taxon>Hippoboscoidea</taxon>
        <taxon>Glossinidae</taxon>
        <taxon>Glossina</taxon>
    </lineage>
</organism>
<keyword evidence="1" id="KW-0175">Coiled coil</keyword>
<keyword evidence="2" id="KW-0472">Membrane</keyword>
<dbReference type="EnsemblMetazoa" id="GAUT013021-RA">
    <property type="protein sequence ID" value="GAUT013021-PA"/>
    <property type="gene ID" value="GAUT013021"/>
</dbReference>
<dbReference type="Proteomes" id="UP000078200">
    <property type="component" value="Unassembled WGS sequence"/>
</dbReference>